<reference evidence="6" key="1">
    <citation type="submission" date="2018-04" db="EMBL/GenBank/DDBJ databases">
        <title>WGS assembly of Panicum hallii.</title>
        <authorList>
            <person name="Lovell J."/>
            <person name="Jenkins J."/>
            <person name="Lowry D."/>
            <person name="Mamidi S."/>
            <person name="Sreedasyam A."/>
            <person name="Weng X."/>
            <person name="Barry K."/>
            <person name="Bonette J."/>
            <person name="Campitelli B."/>
            <person name="Daum C."/>
            <person name="Gordon S."/>
            <person name="Gould B."/>
            <person name="Lipzen A."/>
            <person name="Macqueen A."/>
            <person name="Palacio-Mejia J."/>
            <person name="Plott C."/>
            <person name="Shakirov E."/>
            <person name="Shu S."/>
            <person name="Yoshinaga Y."/>
            <person name="Zane M."/>
            <person name="Rokhsar D."/>
            <person name="Grimwood J."/>
            <person name="Schmutz J."/>
            <person name="Juenger T."/>
        </authorList>
    </citation>
    <scope>NUCLEOTIDE SEQUENCE [LARGE SCALE GENOMIC DNA]</scope>
    <source>
        <strain evidence="6">FIL2</strain>
    </source>
</reference>
<protein>
    <submittedName>
        <fullName evidence="6">Uncharacterized protein</fullName>
    </submittedName>
</protein>
<dbReference type="Gramene" id="PVH64095">
    <property type="protein sequence ID" value="PVH64095"/>
    <property type="gene ID" value="PAHAL_2G184100"/>
</dbReference>
<evidence type="ECO:0000256" key="1">
    <source>
        <dbReference type="ARBA" id="ARBA00009275"/>
    </source>
</evidence>
<keyword evidence="5" id="KW-1133">Transmembrane helix</keyword>
<evidence type="ECO:0000256" key="2">
    <source>
        <dbReference type="ARBA" id="ARBA00022722"/>
    </source>
</evidence>
<proteinExistence type="inferred from homology"/>
<accession>A0A2T8KPK1</accession>
<dbReference type="AlphaFoldDB" id="A0A2T8KPK1"/>
<evidence type="ECO:0000256" key="5">
    <source>
        <dbReference type="SAM" id="Phobius"/>
    </source>
</evidence>
<keyword evidence="5" id="KW-0812">Transmembrane</keyword>
<keyword evidence="4" id="KW-0378">Hydrolase</keyword>
<evidence type="ECO:0000256" key="4">
    <source>
        <dbReference type="ARBA" id="ARBA00022801"/>
    </source>
</evidence>
<evidence type="ECO:0000256" key="3">
    <source>
        <dbReference type="ARBA" id="ARBA00022723"/>
    </source>
</evidence>
<dbReference type="GO" id="GO:0046872">
    <property type="term" value="F:metal ion binding"/>
    <property type="evidence" value="ECO:0007669"/>
    <property type="project" value="UniProtKB-KW"/>
</dbReference>
<dbReference type="InterPro" id="IPR032466">
    <property type="entry name" value="Metal_Hydrolase"/>
</dbReference>
<sequence length="94" mass="10397">MFKGIYHGKKCHATDIPAVLARAWAAGVDHIIVTRGSLKESREALEIAETDGRLFCTVGMHPMRCGVIGIFGLVFAIGHLWFCYLILCHSIHAF</sequence>
<dbReference type="PANTHER" id="PTHR10060:SF15">
    <property type="entry name" value="DEOXYRIBONUCLEASE TATDN1"/>
    <property type="match status" value="1"/>
</dbReference>
<name>A0A2T8KPK1_9POAL</name>
<dbReference type="Gene3D" id="3.20.20.140">
    <property type="entry name" value="Metal-dependent hydrolases"/>
    <property type="match status" value="1"/>
</dbReference>
<dbReference type="InterPro" id="IPR001130">
    <property type="entry name" value="TatD-like"/>
</dbReference>
<organism evidence="6">
    <name type="scientific">Panicum hallii</name>
    <dbReference type="NCBI Taxonomy" id="206008"/>
    <lineage>
        <taxon>Eukaryota</taxon>
        <taxon>Viridiplantae</taxon>
        <taxon>Streptophyta</taxon>
        <taxon>Embryophyta</taxon>
        <taxon>Tracheophyta</taxon>
        <taxon>Spermatophyta</taxon>
        <taxon>Magnoliopsida</taxon>
        <taxon>Liliopsida</taxon>
        <taxon>Poales</taxon>
        <taxon>Poaceae</taxon>
        <taxon>PACMAD clade</taxon>
        <taxon>Panicoideae</taxon>
        <taxon>Panicodae</taxon>
        <taxon>Paniceae</taxon>
        <taxon>Panicinae</taxon>
        <taxon>Panicum</taxon>
        <taxon>Panicum sect. Panicum</taxon>
    </lineage>
</organism>
<keyword evidence="2" id="KW-0540">Nuclease</keyword>
<dbReference type="SUPFAM" id="SSF51556">
    <property type="entry name" value="Metallo-dependent hydrolases"/>
    <property type="match status" value="1"/>
</dbReference>
<dbReference type="EMBL" id="CM008047">
    <property type="protein sequence ID" value="PVH64095.1"/>
    <property type="molecule type" value="Genomic_DNA"/>
</dbReference>
<feature type="transmembrane region" description="Helical" evidence="5">
    <location>
        <begin position="67"/>
        <end position="87"/>
    </location>
</feature>
<gene>
    <name evidence="6" type="ORF">PAHAL_2G184100</name>
</gene>
<keyword evidence="3" id="KW-0479">Metal-binding</keyword>
<dbReference type="GO" id="GO:0005829">
    <property type="term" value="C:cytosol"/>
    <property type="evidence" value="ECO:0007669"/>
    <property type="project" value="TreeGrafter"/>
</dbReference>
<comment type="similarity">
    <text evidence="1">Belongs to the metallo-dependent hydrolases superfamily. TatD-type hydrolase family.</text>
</comment>
<dbReference type="Pfam" id="PF01026">
    <property type="entry name" value="TatD_DNase"/>
    <property type="match status" value="1"/>
</dbReference>
<dbReference type="GO" id="GO:0008296">
    <property type="term" value="F:3'-5'-DNA exonuclease activity"/>
    <property type="evidence" value="ECO:0007669"/>
    <property type="project" value="TreeGrafter"/>
</dbReference>
<evidence type="ECO:0000313" key="6">
    <source>
        <dbReference type="EMBL" id="PVH64095.1"/>
    </source>
</evidence>
<keyword evidence="5" id="KW-0472">Membrane</keyword>
<dbReference type="PANTHER" id="PTHR10060">
    <property type="entry name" value="TATD FAMILY DEOXYRIBONUCLEASE"/>
    <property type="match status" value="1"/>
</dbReference>
<dbReference type="Proteomes" id="UP000243499">
    <property type="component" value="Chromosome 2"/>
</dbReference>
<dbReference type="InterPro" id="IPR050891">
    <property type="entry name" value="TatD-type_Hydrolase"/>
</dbReference>